<dbReference type="SUPFAM" id="SSF141523">
    <property type="entry name" value="L,D-transpeptidase catalytic domain-like"/>
    <property type="match status" value="1"/>
</dbReference>
<dbReference type="EMBL" id="JACHGK010000002">
    <property type="protein sequence ID" value="MBB6444067.1"/>
    <property type="molecule type" value="Genomic_DNA"/>
</dbReference>
<dbReference type="Pfam" id="PF03734">
    <property type="entry name" value="YkuD"/>
    <property type="match status" value="1"/>
</dbReference>
<protein>
    <recommendedName>
        <fullName evidence="10">L,D-TPase catalytic domain-containing protein</fullName>
    </recommendedName>
</protein>
<evidence type="ECO:0000256" key="1">
    <source>
        <dbReference type="ARBA" id="ARBA00004752"/>
    </source>
</evidence>
<dbReference type="CDD" id="cd16913">
    <property type="entry name" value="YkuD_like"/>
    <property type="match status" value="1"/>
</dbReference>
<dbReference type="InterPro" id="IPR002477">
    <property type="entry name" value="Peptidoglycan-bd-like"/>
</dbReference>
<evidence type="ECO:0000256" key="2">
    <source>
        <dbReference type="ARBA" id="ARBA00005992"/>
    </source>
</evidence>
<dbReference type="GO" id="GO:0016757">
    <property type="term" value="F:glycosyltransferase activity"/>
    <property type="evidence" value="ECO:0007669"/>
    <property type="project" value="UniProtKB-KW"/>
</dbReference>
<evidence type="ECO:0000313" key="12">
    <source>
        <dbReference type="Proteomes" id="UP000531594"/>
    </source>
</evidence>
<keyword evidence="12" id="KW-1185">Reference proteome</keyword>
<gene>
    <name evidence="11" type="ORF">HNR53_000675</name>
</gene>
<keyword evidence="3" id="KW-0328">Glycosyltransferase</keyword>
<dbReference type="SUPFAM" id="SSF47090">
    <property type="entry name" value="PGBD-like"/>
    <property type="match status" value="1"/>
</dbReference>
<dbReference type="Pfam" id="PF01471">
    <property type="entry name" value="PG_binding_1"/>
    <property type="match status" value="1"/>
</dbReference>
<dbReference type="Proteomes" id="UP000531594">
    <property type="component" value="Unassembled WGS sequence"/>
</dbReference>
<keyword evidence="6 9" id="KW-0133">Cell shape</keyword>
<name>A0A7X0HNI4_9BACI</name>
<comment type="pathway">
    <text evidence="1 9">Cell wall biogenesis; peptidoglycan biosynthesis.</text>
</comment>
<reference evidence="11 12" key="1">
    <citation type="submission" date="2020-08" db="EMBL/GenBank/DDBJ databases">
        <title>Genomic Encyclopedia of Type Strains, Phase IV (KMG-IV): sequencing the most valuable type-strain genomes for metagenomic binning, comparative biology and taxonomic classification.</title>
        <authorList>
            <person name="Goeker M."/>
        </authorList>
    </citation>
    <scope>NUCLEOTIDE SEQUENCE [LARGE SCALE GENOMIC DNA]</scope>
    <source>
        <strain evidence="11 12">DSM 5391</strain>
    </source>
</reference>
<feature type="domain" description="L,D-TPase catalytic" evidence="10">
    <location>
        <begin position="21"/>
        <end position="130"/>
    </location>
</feature>
<evidence type="ECO:0000256" key="6">
    <source>
        <dbReference type="ARBA" id="ARBA00022960"/>
    </source>
</evidence>
<evidence type="ECO:0000256" key="3">
    <source>
        <dbReference type="ARBA" id="ARBA00022676"/>
    </source>
</evidence>
<feature type="active site" description="Proton donor/acceptor" evidence="9">
    <location>
        <position position="90"/>
    </location>
</feature>
<dbReference type="InterPro" id="IPR038063">
    <property type="entry name" value="Transpep_catalytic_dom"/>
</dbReference>
<dbReference type="GO" id="GO:0005576">
    <property type="term" value="C:extracellular region"/>
    <property type="evidence" value="ECO:0007669"/>
    <property type="project" value="TreeGrafter"/>
</dbReference>
<evidence type="ECO:0000256" key="7">
    <source>
        <dbReference type="ARBA" id="ARBA00022984"/>
    </source>
</evidence>
<dbReference type="UniPathway" id="UPA00219"/>
<evidence type="ECO:0000256" key="5">
    <source>
        <dbReference type="ARBA" id="ARBA00022801"/>
    </source>
</evidence>
<dbReference type="GO" id="GO:0018104">
    <property type="term" value="P:peptidoglycan-protein cross-linking"/>
    <property type="evidence" value="ECO:0007669"/>
    <property type="project" value="TreeGrafter"/>
</dbReference>
<comment type="caution">
    <text evidence="11">The sequence shown here is derived from an EMBL/GenBank/DDBJ whole genome shotgun (WGS) entry which is preliminary data.</text>
</comment>
<dbReference type="InterPro" id="IPR036365">
    <property type="entry name" value="PGBD-like_sf"/>
</dbReference>
<evidence type="ECO:0000259" key="10">
    <source>
        <dbReference type="PROSITE" id="PS52029"/>
    </source>
</evidence>
<dbReference type="AlphaFoldDB" id="A0A7X0HNI4"/>
<dbReference type="InterPro" id="IPR005490">
    <property type="entry name" value="LD_TPept_cat_dom"/>
</dbReference>
<dbReference type="GO" id="GO:0008360">
    <property type="term" value="P:regulation of cell shape"/>
    <property type="evidence" value="ECO:0007669"/>
    <property type="project" value="UniProtKB-UniRule"/>
</dbReference>
<dbReference type="PANTHER" id="PTHR30582">
    <property type="entry name" value="L,D-TRANSPEPTIDASE"/>
    <property type="match status" value="1"/>
</dbReference>
<accession>A0A7X0HNI4</accession>
<keyword evidence="5" id="KW-0378">Hydrolase</keyword>
<evidence type="ECO:0000313" key="11">
    <source>
        <dbReference type="EMBL" id="MBB6444067.1"/>
    </source>
</evidence>
<keyword evidence="8 9" id="KW-0961">Cell wall biogenesis/degradation</keyword>
<sequence>MVLVVTLFSTTNVHGEHNDHIYIRINLWTNELIVLKNDEVIKKFFVASGTESSPTPIGLFKVEEKSRSWGGGFGTRWLGLNVPWGQYGIHGTNKPSLIGKNVSGGCIRMRNRDVESLFELIPTGTMVYIEGPITGKGKGEFKNLSFGSKGNLVQLVQHRLKNIGLYGGIENGIYDVSTERAIEKFQKINNLPATGAVTIQEYVLLGLLE</sequence>
<evidence type="ECO:0000256" key="8">
    <source>
        <dbReference type="ARBA" id="ARBA00023316"/>
    </source>
</evidence>
<keyword evidence="7 9" id="KW-0573">Peptidoglycan synthesis</keyword>
<evidence type="ECO:0000256" key="4">
    <source>
        <dbReference type="ARBA" id="ARBA00022679"/>
    </source>
</evidence>
<comment type="similarity">
    <text evidence="2">Belongs to the YkuD family.</text>
</comment>
<feature type="active site" description="Nucleophile" evidence="9">
    <location>
        <position position="106"/>
    </location>
</feature>
<dbReference type="InterPro" id="IPR036366">
    <property type="entry name" value="PGBDSf"/>
</dbReference>
<evidence type="ECO:0000256" key="9">
    <source>
        <dbReference type="PROSITE-ProRule" id="PRU01373"/>
    </source>
</evidence>
<proteinExistence type="inferred from homology"/>
<dbReference type="PROSITE" id="PS52029">
    <property type="entry name" value="LD_TPASE"/>
    <property type="match status" value="1"/>
</dbReference>
<dbReference type="PANTHER" id="PTHR30582:SF24">
    <property type="entry name" value="L,D-TRANSPEPTIDASE ERFK_SRFK-RELATED"/>
    <property type="match status" value="1"/>
</dbReference>
<dbReference type="InterPro" id="IPR050979">
    <property type="entry name" value="LD-transpeptidase"/>
</dbReference>
<dbReference type="RefSeq" id="WP_184522796.1">
    <property type="nucleotide sequence ID" value="NZ_JACHGK010000002.1"/>
</dbReference>
<dbReference type="GO" id="GO:0071972">
    <property type="term" value="F:peptidoglycan L,D-transpeptidase activity"/>
    <property type="evidence" value="ECO:0007669"/>
    <property type="project" value="TreeGrafter"/>
</dbReference>
<dbReference type="Gene3D" id="1.10.101.10">
    <property type="entry name" value="PGBD-like superfamily/PGBD"/>
    <property type="match status" value="1"/>
</dbReference>
<dbReference type="Gene3D" id="2.40.440.10">
    <property type="entry name" value="L,D-transpeptidase catalytic domain-like"/>
    <property type="match status" value="1"/>
</dbReference>
<organism evidence="11 12">
    <name type="scientific">Bacillus benzoevorans</name>
    <dbReference type="NCBI Taxonomy" id="1456"/>
    <lineage>
        <taxon>Bacteria</taxon>
        <taxon>Bacillati</taxon>
        <taxon>Bacillota</taxon>
        <taxon>Bacilli</taxon>
        <taxon>Bacillales</taxon>
        <taxon>Bacillaceae</taxon>
        <taxon>Bacillus</taxon>
    </lineage>
</organism>
<keyword evidence="4" id="KW-0808">Transferase</keyword>
<dbReference type="GO" id="GO:0071555">
    <property type="term" value="P:cell wall organization"/>
    <property type="evidence" value="ECO:0007669"/>
    <property type="project" value="UniProtKB-UniRule"/>
</dbReference>